<evidence type="ECO:0000313" key="2">
    <source>
        <dbReference type="EMBL" id="WXK75407.1"/>
    </source>
</evidence>
<name>A0ABZ2QP89_9ACTN</name>
<dbReference type="RefSeq" id="WP_407285492.1">
    <property type="nucleotide sequence ID" value="NZ_CP147982.1"/>
</dbReference>
<feature type="compositionally biased region" description="Low complexity" evidence="1">
    <location>
        <begin position="83"/>
        <end position="112"/>
    </location>
</feature>
<keyword evidence="3" id="KW-1185">Reference proteome</keyword>
<proteinExistence type="predicted"/>
<protein>
    <submittedName>
        <fullName evidence="2">Uncharacterized protein</fullName>
    </submittedName>
</protein>
<evidence type="ECO:0000313" key="3">
    <source>
        <dbReference type="Proteomes" id="UP001626628"/>
    </source>
</evidence>
<dbReference type="Proteomes" id="UP001626628">
    <property type="component" value="Chromosome"/>
</dbReference>
<accession>A0ABZ2QP89</accession>
<reference evidence="2 3" key="1">
    <citation type="submission" date="2024-03" db="EMBL/GenBank/DDBJ databases">
        <title>The complete genome of Streptomyces sirii sp.nov.</title>
        <authorList>
            <person name="Zakalyukina Y.V."/>
            <person name="Belik A.R."/>
            <person name="Biryukov M.V."/>
            <person name="Baturina O.A."/>
            <person name="Kabilov M.R."/>
        </authorList>
    </citation>
    <scope>NUCLEOTIDE SEQUENCE [LARGE SCALE GENOMIC DNA]</scope>
    <source>
        <strain evidence="2 3">BP-8</strain>
    </source>
</reference>
<evidence type="ECO:0000256" key="1">
    <source>
        <dbReference type="SAM" id="MobiDB-lite"/>
    </source>
</evidence>
<dbReference type="EMBL" id="CP147982">
    <property type="protein sequence ID" value="WXK75407.1"/>
    <property type="molecule type" value="Genomic_DNA"/>
</dbReference>
<gene>
    <name evidence="2" type="ORF">WAB15_05220</name>
</gene>
<feature type="region of interest" description="Disordered" evidence="1">
    <location>
        <begin position="14"/>
        <end position="112"/>
    </location>
</feature>
<organism evidence="2 3">
    <name type="scientific">Streptomyces sirii</name>
    <dbReference type="NCBI Taxonomy" id="3127701"/>
    <lineage>
        <taxon>Bacteria</taxon>
        <taxon>Bacillati</taxon>
        <taxon>Actinomycetota</taxon>
        <taxon>Actinomycetes</taxon>
        <taxon>Kitasatosporales</taxon>
        <taxon>Streptomycetaceae</taxon>
        <taxon>Streptomyces</taxon>
    </lineage>
</organism>
<feature type="compositionally biased region" description="Low complexity" evidence="1">
    <location>
        <begin position="19"/>
        <end position="32"/>
    </location>
</feature>
<sequence>MPIDIFAALGALVRAEASRTAPKTRPTTPTAHTDPDRAAHTDPDRAQNPGNPEPPPARSPGGSPPTASDAVSAAGSAPERPRPTLLRRLSALTSIVQRGRTGSTSGRRASDS</sequence>
<feature type="compositionally biased region" description="Basic and acidic residues" evidence="1">
    <location>
        <begin position="33"/>
        <end position="45"/>
    </location>
</feature>